<dbReference type="SMART" id="SM00249">
    <property type="entry name" value="PHD"/>
    <property type="match status" value="1"/>
</dbReference>
<dbReference type="Gene3D" id="3.30.40.10">
    <property type="entry name" value="Zinc/RING finger domain, C3HC4 (zinc finger)"/>
    <property type="match status" value="1"/>
</dbReference>
<dbReference type="GO" id="GO:0005634">
    <property type="term" value="C:nucleus"/>
    <property type="evidence" value="ECO:0007669"/>
    <property type="project" value="TreeGrafter"/>
</dbReference>
<dbReference type="GO" id="GO:0008270">
    <property type="term" value="F:zinc ion binding"/>
    <property type="evidence" value="ECO:0007669"/>
    <property type="project" value="UniProtKB-KW"/>
</dbReference>
<keyword evidence="4 5" id="KW-0103">Bromodomain</keyword>
<dbReference type="InterPro" id="IPR001965">
    <property type="entry name" value="Znf_PHD"/>
</dbReference>
<dbReference type="PANTHER" id="PTHR46386">
    <property type="entry name" value="NUCLEAR BODY PROTEIN SP140"/>
    <property type="match status" value="1"/>
</dbReference>
<feature type="region of interest" description="Disordered" evidence="7">
    <location>
        <begin position="657"/>
        <end position="718"/>
    </location>
</feature>
<evidence type="ECO:0000313" key="11">
    <source>
        <dbReference type="Proteomes" id="UP000492821"/>
    </source>
</evidence>
<evidence type="ECO:0000259" key="9">
    <source>
        <dbReference type="PROSITE" id="PS50016"/>
    </source>
</evidence>
<evidence type="ECO:0000256" key="6">
    <source>
        <dbReference type="PROSITE-ProRule" id="PRU00175"/>
    </source>
</evidence>
<dbReference type="PROSITE" id="PS00518">
    <property type="entry name" value="ZF_RING_1"/>
    <property type="match status" value="1"/>
</dbReference>
<dbReference type="InterPro" id="IPR017907">
    <property type="entry name" value="Znf_RING_CS"/>
</dbReference>
<evidence type="ECO:0000256" key="4">
    <source>
        <dbReference type="ARBA" id="ARBA00023117"/>
    </source>
</evidence>
<dbReference type="GO" id="GO:0000981">
    <property type="term" value="F:DNA-binding transcription factor activity, RNA polymerase II-specific"/>
    <property type="evidence" value="ECO:0007669"/>
    <property type="project" value="TreeGrafter"/>
</dbReference>
<dbReference type="PROSITE" id="PS00633">
    <property type="entry name" value="BROMODOMAIN_1"/>
    <property type="match status" value="1"/>
</dbReference>
<feature type="domain" description="Bromo" evidence="8">
    <location>
        <begin position="882"/>
        <end position="951"/>
    </location>
</feature>
<dbReference type="InterPro" id="IPR019786">
    <property type="entry name" value="Zinc_finger_PHD-type_CS"/>
</dbReference>
<dbReference type="Gene3D" id="1.20.920.10">
    <property type="entry name" value="Bromodomain-like"/>
    <property type="match status" value="1"/>
</dbReference>
<dbReference type="PROSITE" id="PS01359">
    <property type="entry name" value="ZF_PHD_1"/>
    <property type="match status" value="1"/>
</dbReference>
<evidence type="ECO:0000256" key="2">
    <source>
        <dbReference type="ARBA" id="ARBA00022771"/>
    </source>
</evidence>
<sequence>MASSESAEHEPNRSNASRSIPPSIAPPIRMPAESFDLNSFEDVIGYLQTVKSEKYNQIAHDGIQQCHQCQQQIPRDSDVMHFTYLLPCLHTMCLACVNVFKTEKLICKICKQQSDKNQIPMLNQIVTPPGMCNAKRGCKNKTTGLCNMCHVMCCNDCYNESHEGHQRSKELAVTVACSKHPKVAAVYVCPCQAYLCRSCCNGYSKIHASHGELRPMPILSIVKQTESHQEVVKQRKSNVRVLYTGLIEKAQADCDKHFNDLKVEVTNKFFDFMNTVMNKFNDCCQEISYAEVEMGKRLEECGRQYAETTTKVYTFTNLCEDVANNFPSSVMQTFVNECYGRLEHEQAKLQKVVVDTHEKLLALPRIEFNTEQATKWLDQSVKTFGHRDLRAPVLTNPESKFFNLDMSEIMKNATKGSVLRKRNAGGPLAVSVTNAKKRREPETALASSAPPAALSTPPVVVPSAPSAPVYRYAPNVTMSNHSRVVNSVHTRGPHVIRPVNAGNQLPMHVQQAFAYQPPQQGFRMVTPRTVSRLSALGTPRPPNQWNLSNLNDISGANGPSFRPRTTAPFMYPPNTGHDNHQYPESEVMSSLPRRNVLQNRTDDGTPRGYSDPSMIPMMGVTANSANNLPRRSAALPILDTQDLNSAMRHFMNPSLSVTNVSSPSSLSQSSSSSEPLRGRAPPRILPMPSSSTPSQGLNQRRRQQSASRSGTANVTKASAEKQAELVAILANASADIRREEERCAVSRQVRVNSDPSPSTAPRSVPTVPSVPSSPNQPKSSGKLKMRIRLSQNNKPTQPTNEEQWDDYCAICNQGGDLICCDSCPKVYHNNCHIPNIRVTADKLPDDWQCNRCVSRVVVRKPSDTFNPIEREACAQVLMACYEDSTHSEPFERNVPKSFKDYYAVISHPICFKNIASKIEGYEYKTVPEFIADMNLVFANCVSFNPSGSPIEKSARYVYNLYLTAVRSQLKPFLDKVWCYSPKA</sequence>
<dbReference type="WBParaSite" id="Pan_g5590.t1">
    <property type="protein sequence ID" value="Pan_g5590.t1"/>
    <property type="gene ID" value="Pan_g5590"/>
</dbReference>
<keyword evidence="1" id="KW-0479">Metal-binding</keyword>
<proteinExistence type="predicted"/>
<dbReference type="InterPro" id="IPR018359">
    <property type="entry name" value="Bromodomain_CS"/>
</dbReference>
<feature type="compositionally biased region" description="Low complexity" evidence="7">
    <location>
        <begin position="443"/>
        <end position="459"/>
    </location>
</feature>
<dbReference type="PROSITE" id="PS50089">
    <property type="entry name" value="ZF_RING_2"/>
    <property type="match status" value="1"/>
</dbReference>
<dbReference type="PROSITE" id="PS50016">
    <property type="entry name" value="ZF_PHD_2"/>
    <property type="match status" value="1"/>
</dbReference>
<dbReference type="PANTHER" id="PTHR46386:SF11">
    <property type="entry name" value="AUTOIMMUNE REGULATOR"/>
    <property type="match status" value="1"/>
</dbReference>
<feature type="compositionally biased region" description="Polar residues" evidence="7">
    <location>
        <begin position="688"/>
        <end position="698"/>
    </location>
</feature>
<organism evidence="11 12">
    <name type="scientific">Panagrellus redivivus</name>
    <name type="common">Microworm</name>
    <dbReference type="NCBI Taxonomy" id="6233"/>
    <lineage>
        <taxon>Eukaryota</taxon>
        <taxon>Metazoa</taxon>
        <taxon>Ecdysozoa</taxon>
        <taxon>Nematoda</taxon>
        <taxon>Chromadorea</taxon>
        <taxon>Rhabditida</taxon>
        <taxon>Tylenchina</taxon>
        <taxon>Panagrolaimomorpha</taxon>
        <taxon>Panagrolaimoidea</taxon>
        <taxon>Panagrolaimidae</taxon>
        <taxon>Panagrellus</taxon>
    </lineage>
</organism>
<dbReference type="InterPro" id="IPR013083">
    <property type="entry name" value="Znf_RING/FYVE/PHD"/>
</dbReference>
<evidence type="ECO:0000313" key="12">
    <source>
        <dbReference type="WBParaSite" id="Pan_g5590.t1"/>
    </source>
</evidence>
<protein>
    <submittedName>
        <fullName evidence="12">RING-type domain-containing protein</fullName>
    </submittedName>
</protein>
<dbReference type="SUPFAM" id="SSF47370">
    <property type="entry name" value="Bromodomain"/>
    <property type="match status" value="1"/>
</dbReference>
<dbReference type="SUPFAM" id="SSF57903">
    <property type="entry name" value="FYVE/PHD zinc finger"/>
    <property type="match status" value="1"/>
</dbReference>
<keyword evidence="2 6" id="KW-0863">Zinc-finger</keyword>
<dbReference type="Pfam" id="PF00439">
    <property type="entry name" value="Bromodomain"/>
    <property type="match status" value="1"/>
</dbReference>
<dbReference type="Pfam" id="PF00628">
    <property type="entry name" value="PHD"/>
    <property type="match status" value="1"/>
</dbReference>
<keyword evidence="11" id="KW-1185">Reference proteome</keyword>
<dbReference type="InterPro" id="IPR019787">
    <property type="entry name" value="Znf_PHD-finger"/>
</dbReference>
<feature type="region of interest" description="Disordered" evidence="7">
    <location>
        <begin position="434"/>
        <end position="459"/>
    </location>
</feature>
<evidence type="ECO:0000259" key="10">
    <source>
        <dbReference type="PROSITE" id="PS50089"/>
    </source>
</evidence>
<reference evidence="11" key="1">
    <citation type="journal article" date="2013" name="Genetics">
        <title>The draft genome and transcriptome of Panagrellus redivivus are shaped by the harsh demands of a free-living lifestyle.</title>
        <authorList>
            <person name="Srinivasan J."/>
            <person name="Dillman A.R."/>
            <person name="Macchietto M.G."/>
            <person name="Heikkinen L."/>
            <person name="Lakso M."/>
            <person name="Fracchia K.M."/>
            <person name="Antoshechkin I."/>
            <person name="Mortazavi A."/>
            <person name="Wong G."/>
            <person name="Sternberg P.W."/>
        </authorList>
    </citation>
    <scope>NUCLEOTIDE SEQUENCE [LARGE SCALE GENOMIC DNA]</scope>
    <source>
        <strain evidence="11">MT8872</strain>
    </source>
</reference>
<dbReference type="Proteomes" id="UP000492821">
    <property type="component" value="Unassembled WGS sequence"/>
</dbReference>
<feature type="domain" description="RING-type" evidence="10">
    <location>
        <begin position="66"/>
        <end position="111"/>
    </location>
</feature>
<dbReference type="SMART" id="SM00297">
    <property type="entry name" value="BROMO"/>
    <property type="match status" value="1"/>
</dbReference>
<dbReference type="CDD" id="cd15541">
    <property type="entry name" value="PHD_TIF1_like"/>
    <property type="match status" value="1"/>
</dbReference>
<feature type="region of interest" description="Disordered" evidence="7">
    <location>
        <begin position="741"/>
        <end position="784"/>
    </location>
</feature>
<dbReference type="InterPro" id="IPR043563">
    <property type="entry name" value="Sp110/Sp140/Sp140L-like"/>
</dbReference>
<accession>A0A7E4W0P5</accession>
<dbReference type="InterPro" id="IPR011011">
    <property type="entry name" value="Znf_FYVE_PHD"/>
</dbReference>
<evidence type="ECO:0000256" key="1">
    <source>
        <dbReference type="ARBA" id="ARBA00022723"/>
    </source>
</evidence>
<feature type="compositionally biased region" description="Low complexity" evidence="7">
    <location>
        <begin position="657"/>
        <end position="673"/>
    </location>
</feature>
<dbReference type="InterPro" id="IPR001841">
    <property type="entry name" value="Znf_RING"/>
</dbReference>
<feature type="domain" description="PHD-type" evidence="9">
    <location>
        <begin position="805"/>
        <end position="855"/>
    </location>
</feature>
<dbReference type="PRINTS" id="PR00503">
    <property type="entry name" value="BROMODOMAIN"/>
</dbReference>
<feature type="compositionally biased region" description="Basic and acidic residues" evidence="7">
    <location>
        <begin position="1"/>
        <end position="12"/>
    </location>
</feature>
<evidence type="ECO:0000256" key="5">
    <source>
        <dbReference type="PROSITE-ProRule" id="PRU00035"/>
    </source>
</evidence>
<dbReference type="InterPro" id="IPR036427">
    <property type="entry name" value="Bromodomain-like_sf"/>
</dbReference>
<feature type="region of interest" description="Disordered" evidence="7">
    <location>
        <begin position="1"/>
        <end position="25"/>
    </location>
</feature>
<dbReference type="PROSITE" id="PS50014">
    <property type="entry name" value="BROMODOMAIN_2"/>
    <property type="match status" value="1"/>
</dbReference>
<evidence type="ECO:0000256" key="3">
    <source>
        <dbReference type="ARBA" id="ARBA00022833"/>
    </source>
</evidence>
<feature type="compositionally biased region" description="Low complexity" evidence="7">
    <location>
        <begin position="755"/>
        <end position="780"/>
    </location>
</feature>
<reference evidence="12" key="2">
    <citation type="submission" date="2020-10" db="UniProtKB">
        <authorList>
            <consortium name="WormBaseParasite"/>
        </authorList>
    </citation>
    <scope>IDENTIFICATION</scope>
</reference>
<dbReference type="InterPro" id="IPR001487">
    <property type="entry name" value="Bromodomain"/>
</dbReference>
<keyword evidence="3" id="KW-0862">Zinc</keyword>
<evidence type="ECO:0000256" key="7">
    <source>
        <dbReference type="SAM" id="MobiDB-lite"/>
    </source>
</evidence>
<dbReference type="AlphaFoldDB" id="A0A7E4W0P5"/>
<evidence type="ECO:0000259" key="8">
    <source>
        <dbReference type="PROSITE" id="PS50014"/>
    </source>
</evidence>
<name>A0A7E4W0P5_PANRE</name>
<feature type="compositionally biased region" description="Low complexity" evidence="7">
    <location>
        <begin position="13"/>
        <end position="22"/>
    </location>
</feature>
<dbReference type="CDD" id="cd04369">
    <property type="entry name" value="Bromodomain"/>
    <property type="match status" value="1"/>
</dbReference>